<dbReference type="GO" id="GO:0005886">
    <property type="term" value="C:plasma membrane"/>
    <property type="evidence" value="ECO:0007669"/>
    <property type="project" value="UniProtKB-SubCell"/>
</dbReference>
<evidence type="ECO:0000256" key="3">
    <source>
        <dbReference type="ARBA" id="ARBA00022692"/>
    </source>
</evidence>
<dbReference type="EMBL" id="CP030759">
    <property type="protein sequence ID" value="AXA36183.1"/>
    <property type="molecule type" value="Genomic_DNA"/>
</dbReference>
<comment type="similarity">
    <text evidence="7 9">Belongs to the fluoride channel Fluc/FEX (TC 1.A.43) family.</text>
</comment>
<evidence type="ECO:0000256" key="1">
    <source>
        <dbReference type="ARBA" id="ARBA00004651"/>
    </source>
</evidence>
<evidence type="ECO:0000256" key="8">
    <source>
        <dbReference type="ARBA" id="ARBA00035585"/>
    </source>
</evidence>
<keyword evidence="9" id="KW-0813">Transport</keyword>
<keyword evidence="5 9" id="KW-0472">Membrane</keyword>
<keyword evidence="9" id="KW-0915">Sodium</keyword>
<dbReference type="InterPro" id="IPR003691">
    <property type="entry name" value="FluC"/>
</dbReference>
<organism evidence="10 11">
    <name type="scientific">Sumerlaea chitinivorans</name>
    <dbReference type="NCBI Taxonomy" id="2250252"/>
    <lineage>
        <taxon>Bacteria</taxon>
        <taxon>Candidatus Sumerlaeota</taxon>
        <taxon>Candidatus Sumerlaeia</taxon>
        <taxon>Candidatus Sumerlaeales</taxon>
        <taxon>Candidatus Sumerlaeaceae</taxon>
        <taxon>Candidatus Sumerlaea</taxon>
    </lineage>
</organism>
<dbReference type="GO" id="GO:0062054">
    <property type="term" value="F:fluoride channel activity"/>
    <property type="evidence" value="ECO:0007669"/>
    <property type="project" value="UniProtKB-UniRule"/>
</dbReference>
<protein>
    <recommendedName>
        <fullName evidence="9">Fluoride-specific ion channel FluC</fullName>
    </recommendedName>
</protein>
<dbReference type="Pfam" id="PF02537">
    <property type="entry name" value="CRCB"/>
    <property type="match status" value="1"/>
</dbReference>
<evidence type="ECO:0000256" key="9">
    <source>
        <dbReference type="HAMAP-Rule" id="MF_00454"/>
    </source>
</evidence>
<sequence>MQDLLPYLWVGVGGFLGANARYVIGRVVGAWLGPSFPYATFFINVSGSFLLGFLSALLASGQLPHARTLREFFAIGFLGAYTTFSTFEYETRQLFDDGSWLLAMSNIFGSVFLGLLGVHVGMVLGRSWR</sequence>
<evidence type="ECO:0000256" key="4">
    <source>
        <dbReference type="ARBA" id="ARBA00022989"/>
    </source>
</evidence>
<dbReference type="AlphaFoldDB" id="A0A2Z4Y6R0"/>
<comment type="function">
    <text evidence="9">Fluoride-specific ion channel. Important for reducing fluoride concentration in the cell, thus reducing its toxicity.</text>
</comment>
<dbReference type="Proteomes" id="UP000262583">
    <property type="component" value="Chromosome"/>
</dbReference>
<feature type="binding site" evidence="9">
    <location>
        <position position="79"/>
    </location>
    <ligand>
        <name>Na(+)</name>
        <dbReference type="ChEBI" id="CHEBI:29101"/>
        <note>structural</note>
    </ligand>
</feature>
<dbReference type="NCBIfam" id="TIGR00494">
    <property type="entry name" value="crcB"/>
    <property type="match status" value="1"/>
</dbReference>
<feature type="transmembrane region" description="Helical" evidence="9">
    <location>
        <begin position="7"/>
        <end position="24"/>
    </location>
</feature>
<dbReference type="PANTHER" id="PTHR28259">
    <property type="entry name" value="FLUORIDE EXPORT PROTEIN 1-RELATED"/>
    <property type="match status" value="1"/>
</dbReference>
<reference evidence="10 11" key="1">
    <citation type="submission" date="2018-05" db="EMBL/GenBank/DDBJ databases">
        <title>A metagenomic window into the 2 km-deep terrestrial subsurface aquifer revealed taxonomically and functionally diverse microbial community comprising novel uncultured bacterial lineages.</title>
        <authorList>
            <person name="Kadnikov V.V."/>
            <person name="Mardanov A.V."/>
            <person name="Beletsky A.V."/>
            <person name="Banks D."/>
            <person name="Pimenov N.V."/>
            <person name="Frank Y.A."/>
            <person name="Karnachuk O.V."/>
            <person name="Ravin N.V."/>
        </authorList>
    </citation>
    <scope>NUCLEOTIDE SEQUENCE [LARGE SCALE GENOMIC DNA]</scope>
    <source>
        <strain evidence="10">BY</strain>
    </source>
</reference>
<feature type="transmembrane region" description="Helical" evidence="9">
    <location>
        <begin position="101"/>
        <end position="124"/>
    </location>
</feature>
<evidence type="ECO:0000313" key="10">
    <source>
        <dbReference type="EMBL" id="AXA36183.1"/>
    </source>
</evidence>
<comment type="activity regulation">
    <text evidence="9">Na(+) is not transported, but it plays an essential structural role and its presence is essential for fluoride channel function.</text>
</comment>
<comment type="catalytic activity">
    <reaction evidence="8">
        <text>fluoride(in) = fluoride(out)</text>
        <dbReference type="Rhea" id="RHEA:76159"/>
        <dbReference type="ChEBI" id="CHEBI:17051"/>
    </reaction>
    <physiologicalReaction direction="left-to-right" evidence="8">
        <dbReference type="Rhea" id="RHEA:76160"/>
    </physiologicalReaction>
</comment>
<evidence type="ECO:0000256" key="2">
    <source>
        <dbReference type="ARBA" id="ARBA00022475"/>
    </source>
</evidence>
<dbReference type="GO" id="GO:0046872">
    <property type="term" value="F:metal ion binding"/>
    <property type="evidence" value="ECO:0007669"/>
    <property type="project" value="UniProtKB-KW"/>
</dbReference>
<dbReference type="HAMAP" id="MF_00454">
    <property type="entry name" value="FluC"/>
    <property type="match status" value="1"/>
</dbReference>
<keyword evidence="4 9" id="KW-1133">Transmembrane helix</keyword>
<feature type="transmembrane region" description="Helical" evidence="9">
    <location>
        <begin position="36"/>
        <end position="60"/>
    </location>
</feature>
<keyword evidence="9" id="KW-0406">Ion transport</keyword>
<name>A0A2Z4Y6R0_SUMC1</name>
<gene>
    <name evidence="9" type="primary">fluC</name>
    <name evidence="9" type="synonym">crcB</name>
    <name evidence="10" type="ORF">BRCON_1406</name>
</gene>
<keyword evidence="3 9" id="KW-0812">Transmembrane</keyword>
<dbReference type="GO" id="GO:0140114">
    <property type="term" value="P:cellular detoxification of fluoride"/>
    <property type="evidence" value="ECO:0007669"/>
    <property type="project" value="UniProtKB-UniRule"/>
</dbReference>
<keyword evidence="6 9" id="KW-0407">Ion channel</keyword>
<keyword evidence="9" id="KW-0479">Metal-binding</keyword>
<keyword evidence="2 9" id="KW-1003">Cell membrane</keyword>
<accession>A0A2Z4Y6R0</accession>
<evidence type="ECO:0000256" key="7">
    <source>
        <dbReference type="ARBA" id="ARBA00035120"/>
    </source>
</evidence>
<dbReference type="KEGG" id="schv:BRCON_1406"/>
<proteinExistence type="inferred from homology"/>
<evidence type="ECO:0000313" key="11">
    <source>
        <dbReference type="Proteomes" id="UP000262583"/>
    </source>
</evidence>
<dbReference type="PANTHER" id="PTHR28259:SF1">
    <property type="entry name" value="FLUORIDE EXPORT PROTEIN 1-RELATED"/>
    <property type="match status" value="1"/>
</dbReference>
<evidence type="ECO:0000256" key="6">
    <source>
        <dbReference type="ARBA" id="ARBA00023303"/>
    </source>
</evidence>
<feature type="transmembrane region" description="Helical" evidence="9">
    <location>
        <begin position="72"/>
        <end position="89"/>
    </location>
</feature>
<comment type="subcellular location">
    <subcellularLocation>
        <location evidence="1 9">Cell membrane</location>
        <topology evidence="1 9">Multi-pass membrane protein</topology>
    </subcellularLocation>
</comment>
<evidence type="ECO:0000256" key="5">
    <source>
        <dbReference type="ARBA" id="ARBA00023136"/>
    </source>
</evidence>
<feature type="binding site" evidence="9">
    <location>
        <position position="82"/>
    </location>
    <ligand>
        <name>Na(+)</name>
        <dbReference type="ChEBI" id="CHEBI:29101"/>
        <note>structural</note>
    </ligand>
</feature>